<sequence length="263" mass="29676">MPWGWECRAKHIKQLPSKPTERRRTSHSTKSPAPNHYELPQIFCGKGFSKVKRAPAFTFGHLTKSNLAKPVTTPYAPMFDIQGLGRQGPYKITHSVVSPQVAPVEDRVKIPGPGSYAPKFSIQYKRPPAYSLRAPARPQYEPWDQWTPPPNMYCPPIPYKKSPAYSLGYTAKDCKTQNLPGPGEHDPKFDYVKRNKPAYSFGAPFKSLVPPKTPTPNTYCEKKFMVNKPNIPAPSFGIRHSPFLGQQETYLKSSKLDLQTVTF</sequence>
<accession>A0A8R2AKQ3</accession>
<evidence type="ECO:0000313" key="2">
    <source>
        <dbReference type="EnsemblMetazoa" id="XP_004930107.1"/>
    </source>
</evidence>
<dbReference type="AlphaFoldDB" id="A0A8R2AKQ3"/>
<protein>
    <submittedName>
        <fullName evidence="2">Uncharacterized protein</fullName>
    </submittedName>
</protein>
<dbReference type="InterPro" id="IPR051291">
    <property type="entry name" value="CIMAP"/>
</dbReference>
<dbReference type="InterPro" id="IPR010736">
    <property type="entry name" value="SHIPPO-rpt"/>
</dbReference>
<name>A0A8R2AKQ3_BOMMO</name>
<dbReference type="PANTHER" id="PTHR21580:SF28">
    <property type="entry name" value="BOREALIN N-TERMINAL DOMAIN-CONTAINING PROTEIN-RELATED"/>
    <property type="match status" value="1"/>
</dbReference>
<reference evidence="3" key="1">
    <citation type="journal article" date="2008" name="Insect Biochem. Mol. Biol.">
        <title>The genome of a lepidopteran model insect, the silkworm Bombyx mori.</title>
        <authorList>
            <consortium name="International Silkworm Genome Consortium"/>
        </authorList>
    </citation>
    <scope>NUCLEOTIDE SEQUENCE [LARGE SCALE GENOMIC DNA]</scope>
    <source>
        <strain evidence="3">p50T</strain>
    </source>
</reference>
<dbReference type="GeneID" id="101747047"/>
<organism evidence="2 3">
    <name type="scientific">Bombyx mori</name>
    <name type="common">Silk moth</name>
    <dbReference type="NCBI Taxonomy" id="7091"/>
    <lineage>
        <taxon>Eukaryota</taxon>
        <taxon>Metazoa</taxon>
        <taxon>Ecdysozoa</taxon>
        <taxon>Arthropoda</taxon>
        <taxon>Hexapoda</taxon>
        <taxon>Insecta</taxon>
        <taxon>Pterygota</taxon>
        <taxon>Neoptera</taxon>
        <taxon>Endopterygota</taxon>
        <taxon>Lepidoptera</taxon>
        <taxon>Glossata</taxon>
        <taxon>Ditrysia</taxon>
        <taxon>Bombycoidea</taxon>
        <taxon>Bombycidae</taxon>
        <taxon>Bombycinae</taxon>
        <taxon>Bombyx</taxon>
    </lineage>
</organism>
<dbReference type="EnsemblMetazoa" id="XM_004930050.4">
    <property type="protein sequence ID" value="XP_004930107.1"/>
    <property type="gene ID" value="LOC101747047"/>
</dbReference>
<dbReference type="PANTHER" id="PTHR21580">
    <property type="entry name" value="SHIPPO-1-RELATED"/>
    <property type="match status" value="1"/>
</dbReference>
<dbReference type="OrthoDB" id="429991at2759"/>
<evidence type="ECO:0000313" key="3">
    <source>
        <dbReference type="Proteomes" id="UP000005204"/>
    </source>
</evidence>
<dbReference type="GO" id="GO:0005856">
    <property type="term" value="C:cytoskeleton"/>
    <property type="evidence" value="ECO:0007669"/>
    <property type="project" value="TreeGrafter"/>
</dbReference>
<dbReference type="KEGG" id="bmor:101747047"/>
<reference evidence="2" key="2">
    <citation type="submission" date="2022-06" db="UniProtKB">
        <authorList>
            <consortium name="EnsemblMetazoa"/>
        </authorList>
    </citation>
    <scope>IDENTIFICATION</scope>
    <source>
        <strain evidence="2">p50T (Dazao)</strain>
    </source>
</reference>
<proteinExistence type="predicted"/>
<keyword evidence="3" id="KW-1185">Reference proteome</keyword>
<feature type="region of interest" description="Disordered" evidence="1">
    <location>
        <begin position="12"/>
        <end position="34"/>
    </location>
</feature>
<evidence type="ECO:0000256" key="1">
    <source>
        <dbReference type="SAM" id="MobiDB-lite"/>
    </source>
</evidence>
<dbReference type="Pfam" id="PF07004">
    <property type="entry name" value="SHIPPO-rpt"/>
    <property type="match status" value="3"/>
</dbReference>
<dbReference type="Proteomes" id="UP000005204">
    <property type="component" value="Unassembled WGS sequence"/>
</dbReference>
<dbReference type="RefSeq" id="XP_004930107.1">
    <property type="nucleotide sequence ID" value="XM_004930050.5"/>
</dbReference>